<proteinExistence type="predicted"/>
<sequence length="159" mass="17540">MLLDVVEKGIGTPTSPVHLGSNVYAPFIYFAILTHAVEEYGKLLYIQSLTPNLQNMIEIEYERGRNSNGTFTDHNAKFAIASSALPPTVTVINGGFGNNFGGNYGLATTPTWDARLEILNTDIDLNGEPTNITSQIDLNRLRASVFEFKNIVYLNRNVT</sequence>
<protein>
    <submittedName>
        <fullName evidence="1">Uncharacterized protein</fullName>
    </submittedName>
</protein>
<comment type="caution">
    <text evidence="1">The sequence shown here is derived from an EMBL/GenBank/DDBJ whole genome shotgun (WGS) entry which is preliminary data.</text>
</comment>
<accession>A0A812EXN4</accession>
<organism evidence="1 2">
    <name type="scientific">Candidatus Nitrosotenuis uzonensis</name>
    <dbReference type="NCBI Taxonomy" id="1407055"/>
    <lineage>
        <taxon>Archaea</taxon>
        <taxon>Nitrososphaerota</taxon>
        <taxon>Candidatus Nitrosotenuis</taxon>
    </lineage>
</organism>
<dbReference type="EMBL" id="CAJNAQ010000002">
    <property type="protein sequence ID" value="CAE6486799.1"/>
    <property type="molecule type" value="Genomic_DNA"/>
</dbReference>
<reference evidence="1" key="1">
    <citation type="submission" date="2021-02" db="EMBL/GenBank/DDBJ databases">
        <authorList>
            <person name="Han P."/>
        </authorList>
    </citation>
    <scope>NUCLEOTIDE SEQUENCE</scope>
    <source>
        <strain evidence="1">Candidatus Nitrosotenuis uzonensis 5A</strain>
    </source>
</reference>
<evidence type="ECO:0000313" key="1">
    <source>
        <dbReference type="EMBL" id="CAE6486799.1"/>
    </source>
</evidence>
<gene>
    <name evidence="1" type="ORF">NUZ5A_20196</name>
</gene>
<dbReference type="AlphaFoldDB" id="A0A812EXN4"/>
<evidence type="ECO:0000313" key="2">
    <source>
        <dbReference type="Proteomes" id="UP000655759"/>
    </source>
</evidence>
<name>A0A812EXN4_9ARCH</name>
<dbReference type="Proteomes" id="UP000655759">
    <property type="component" value="Unassembled WGS sequence"/>
</dbReference>